<dbReference type="GO" id="GO:0003700">
    <property type="term" value="F:DNA-binding transcription factor activity"/>
    <property type="evidence" value="ECO:0007669"/>
    <property type="project" value="InterPro"/>
</dbReference>
<evidence type="ECO:0000256" key="1">
    <source>
        <dbReference type="ARBA" id="ARBA00023015"/>
    </source>
</evidence>
<dbReference type="SMART" id="SM00666">
    <property type="entry name" value="PB1"/>
    <property type="match status" value="1"/>
</dbReference>
<keyword evidence="1" id="KW-0805">Transcription regulation</keyword>
<keyword evidence="2" id="KW-0238">DNA-binding</keyword>
<dbReference type="Proteomes" id="UP000295252">
    <property type="component" value="Chromosome VIII"/>
</dbReference>
<dbReference type="InParanoid" id="A0A068V4G3"/>
<keyword evidence="4" id="KW-0539">Nucleus</keyword>
<dbReference type="PANTHER" id="PTHR32002:SF77">
    <property type="entry name" value="PROTEIN NLP6-LIKE ISOFORM X1"/>
    <property type="match status" value="1"/>
</dbReference>
<keyword evidence="3" id="KW-0804">Transcription</keyword>
<keyword evidence="8" id="KW-1185">Reference proteome</keyword>
<dbReference type="Gene3D" id="3.10.20.90">
    <property type="entry name" value="Phosphatidylinositol 3-kinase Catalytic Subunit, Chain A, domain 1"/>
    <property type="match status" value="1"/>
</dbReference>
<dbReference type="Pfam" id="PF00564">
    <property type="entry name" value="PB1"/>
    <property type="match status" value="1"/>
</dbReference>
<evidence type="ECO:0000313" key="8">
    <source>
        <dbReference type="Proteomes" id="UP000295252"/>
    </source>
</evidence>
<evidence type="ECO:0000259" key="5">
    <source>
        <dbReference type="PROSITE" id="PS51519"/>
    </source>
</evidence>
<evidence type="ECO:0000256" key="2">
    <source>
        <dbReference type="ARBA" id="ARBA00023125"/>
    </source>
</evidence>
<accession>A0A068V4G3</accession>
<dbReference type="InterPro" id="IPR000270">
    <property type="entry name" value="PB1_dom"/>
</dbReference>
<dbReference type="PROSITE" id="PS51745">
    <property type="entry name" value="PB1"/>
    <property type="match status" value="1"/>
</dbReference>
<dbReference type="InterPro" id="IPR003035">
    <property type="entry name" value="RWP-RK_dom"/>
</dbReference>
<evidence type="ECO:0000259" key="6">
    <source>
        <dbReference type="PROSITE" id="PS51745"/>
    </source>
</evidence>
<dbReference type="EMBL" id="HG739186">
    <property type="protein sequence ID" value="CDP15660.1"/>
    <property type="molecule type" value="Genomic_DNA"/>
</dbReference>
<dbReference type="InterPro" id="IPR045012">
    <property type="entry name" value="NLP"/>
</dbReference>
<reference evidence="8" key="1">
    <citation type="journal article" date="2014" name="Science">
        <title>The coffee genome provides insight into the convergent evolution of caffeine biosynthesis.</title>
        <authorList>
            <person name="Denoeud F."/>
            <person name="Carretero-Paulet L."/>
            <person name="Dereeper A."/>
            <person name="Droc G."/>
            <person name="Guyot R."/>
            <person name="Pietrella M."/>
            <person name="Zheng C."/>
            <person name="Alberti A."/>
            <person name="Anthony F."/>
            <person name="Aprea G."/>
            <person name="Aury J.M."/>
            <person name="Bento P."/>
            <person name="Bernard M."/>
            <person name="Bocs S."/>
            <person name="Campa C."/>
            <person name="Cenci A."/>
            <person name="Combes M.C."/>
            <person name="Crouzillat D."/>
            <person name="Da Silva C."/>
            <person name="Daddiego L."/>
            <person name="De Bellis F."/>
            <person name="Dussert S."/>
            <person name="Garsmeur O."/>
            <person name="Gayraud T."/>
            <person name="Guignon V."/>
            <person name="Jahn K."/>
            <person name="Jamilloux V."/>
            <person name="Joet T."/>
            <person name="Labadie K."/>
            <person name="Lan T."/>
            <person name="Leclercq J."/>
            <person name="Lepelley M."/>
            <person name="Leroy T."/>
            <person name="Li L.T."/>
            <person name="Librado P."/>
            <person name="Lopez L."/>
            <person name="Munoz A."/>
            <person name="Noel B."/>
            <person name="Pallavicini A."/>
            <person name="Perrotta G."/>
            <person name="Poncet V."/>
            <person name="Pot D."/>
            <person name="Priyono X."/>
            <person name="Rigoreau M."/>
            <person name="Rouard M."/>
            <person name="Rozas J."/>
            <person name="Tranchant-Dubreuil C."/>
            <person name="VanBuren R."/>
            <person name="Zhang Q."/>
            <person name="Andrade A.C."/>
            <person name="Argout X."/>
            <person name="Bertrand B."/>
            <person name="de Kochko A."/>
            <person name="Graziosi G."/>
            <person name="Henry R.J."/>
            <person name="Jayarama X."/>
            <person name="Ming R."/>
            <person name="Nagai C."/>
            <person name="Rounsley S."/>
            <person name="Sankoff D."/>
            <person name="Giuliano G."/>
            <person name="Albert V.A."/>
            <person name="Wincker P."/>
            <person name="Lashermes P."/>
        </authorList>
    </citation>
    <scope>NUCLEOTIDE SEQUENCE [LARGE SCALE GENOMIC DNA]</scope>
    <source>
        <strain evidence="8">cv. DH200-94</strain>
    </source>
</reference>
<organism evidence="7 8">
    <name type="scientific">Coffea canephora</name>
    <name type="common">Robusta coffee</name>
    <dbReference type="NCBI Taxonomy" id="49390"/>
    <lineage>
        <taxon>Eukaryota</taxon>
        <taxon>Viridiplantae</taxon>
        <taxon>Streptophyta</taxon>
        <taxon>Embryophyta</taxon>
        <taxon>Tracheophyta</taxon>
        <taxon>Spermatophyta</taxon>
        <taxon>Magnoliopsida</taxon>
        <taxon>eudicotyledons</taxon>
        <taxon>Gunneridae</taxon>
        <taxon>Pentapetalae</taxon>
        <taxon>asterids</taxon>
        <taxon>lamiids</taxon>
        <taxon>Gentianales</taxon>
        <taxon>Rubiaceae</taxon>
        <taxon>Ixoroideae</taxon>
        <taxon>Gardenieae complex</taxon>
        <taxon>Bertiereae - Coffeeae clade</taxon>
        <taxon>Coffeeae</taxon>
        <taxon>Coffea</taxon>
    </lineage>
</organism>
<dbReference type="SUPFAM" id="SSF54277">
    <property type="entry name" value="CAD &amp; PB1 domains"/>
    <property type="match status" value="1"/>
</dbReference>
<dbReference type="GO" id="GO:0003677">
    <property type="term" value="F:DNA binding"/>
    <property type="evidence" value="ECO:0007669"/>
    <property type="project" value="UniProtKB-KW"/>
</dbReference>
<dbReference type="PROSITE" id="PS51519">
    <property type="entry name" value="RWP_RK"/>
    <property type="match status" value="1"/>
</dbReference>
<protein>
    <recommendedName>
        <fullName evidence="9">PB1 domain-containing protein</fullName>
    </recommendedName>
</protein>
<feature type="domain" description="PB1" evidence="6">
    <location>
        <begin position="348"/>
        <end position="428"/>
    </location>
</feature>
<evidence type="ECO:0000256" key="3">
    <source>
        <dbReference type="ARBA" id="ARBA00023163"/>
    </source>
</evidence>
<dbReference type="Gene3D" id="1.10.10.60">
    <property type="entry name" value="Homeodomain-like"/>
    <property type="match status" value="1"/>
</dbReference>
<sequence>MDVYAWTSGDNQMGQDWFVDEAELFEMPNLLVDMAVGLLVSPPRLGPVVSVESPEISDAYSLWENDTRIPHQMRGFRLDGCGFGSSQVFAADGAPKRGKILGLLLEDLFRSRELRELRERERELVLLKKGNKTCLTTRAQPFHYYSHQDFKKPCDVHGQQRGIVGSPIRPERTQGFINIPFPNLNLAGVDVAHNSVSGIYEHQYGVVESPHRQELLQNIENIAHDEGNMEIDVANPERGGASIEPRDSEVINIKRQKSSHTLKSKLGITREVLEQNSWRSLKDAAKVLQVSRSTLKRRCREYDIDRWPSSKSRKVNQAIAEQRVVQPSTENTEEQHRPDTTRLEDGSSIWVKAEYQGYTMKFRLPLSAHKFNLEEKVAQRLNLPIGSFKIEYQDEENEWIWIACDEDLSTCMSTLSSLGRTTIKMLVR</sequence>
<dbReference type="Pfam" id="PF02042">
    <property type="entry name" value="RWP-RK"/>
    <property type="match status" value="1"/>
</dbReference>
<evidence type="ECO:0000313" key="7">
    <source>
        <dbReference type="EMBL" id="CDP15660.1"/>
    </source>
</evidence>
<dbReference type="OrthoDB" id="1747617at2759"/>
<name>A0A068V4G3_COFCA</name>
<evidence type="ECO:0008006" key="9">
    <source>
        <dbReference type="Google" id="ProtNLM"/>
    </source>
</evidence>
<dbReference type="Gramene" id="CDP15660">
    <property type="protein sequence ID" value="CDP15660"/>
    <property type="gene ID" value="GSCOC_T00015608001"/>
</dbReference>
<evidence type="ECO:0000256" key="4">
    <source>
        <dbReference type="ARBA" id="ARBA00023242"/>
    </source>
</evidence>
<dbReference type="InterPro" id="IPR053793">
    <property type="entry name" value="PB1-like"/>
</dbReference>
<feature type="domain" description="RWP-RK" evidence="5">
    <location>
        <begin position="248"/>
        <end position="335"/>
    </location>
</feature>
<gene>
    <name evidence="7" type="ORF">GSCOC_T00015608001</name>
</gene>
<dbReference type="PhylomeDB" id="A0A068V4G3"/>
<dbReference type="CDD" id="cd05992">
    <property type="entry name" value="PB1"/>
    <property type="match status" value="1"/>
</dbReference>
<dbReference type="AlphaFoldDB" id="A0A068V4G3"/>
<dbReference type="PANTHER" id="PTHR32002">
    <property type="entry name" value="PROTEIN NLP8"/>
    <property type="match status" value="1"/>
</dbReference>
<proteinExistence type="predicted"/>